<sequence>MKFSSSLKFNAVVDWWDEYIAYDTLKKYIYQLEKQQHEAKTQHHDLEANEATSLVSDITPDTDAVFRPLLGDELHKISTFYAHQIKKLIEELEQAEELVREQDELGLVASRLYAVDEDDDEDDEDDEGYTRDPSTERPMSKRRRRTSLSIGPLLGSVRSKESPVEARRTSLSAEDNEDLERSLASLRQTQTLPPEEQAAPAGPSSRSRNRDASPASPTIMHKFVSPFASTRPQQSAGGETIWTATTNYALDTQYLFKRRFTNLFTDASSLKSYVEMNYSGFRKILKKYDKVTESSMQRHYMRDVVEQTAPFDRTSRQVLAEAQDKILQLYAKCVTHGDGVLAQRQLKAHLREHIAWERDTVWRQMIGRERRGDGGVPGPVVEEKELRLWTPLGHVWVGWKLIWVLVALAAFAVLLAVPVVESPPASRCFAILVFATILWATEALPLFVTALAVPPLLVWLRVIVGDNDEPMAPPQATKWIFAQMFSPTLMLLIGGFTIAAALSKTNIDRMLITRVLSLAGTRPSTVLLTVMGVACFASMWISNVAAPTLCFALVRPILRTLPPKSSFGPCLILGIALAANIGGQSSPISSPQNLIALDYMNPRLDWGRWFLVAIPVSAVSILLIWVLLLVAYQPATTPKGDALEIKTIRASREGFNRKQVFVAAVCVFTIALWCFARAIEGVAGDMGVLAAIPIIAFFGTGILTKDDFEQFLWTVVFLAMGGIALGKGVTSSGLLQAADGIVHKLVAGLSIYPVVLVLSMTVLVVSTFISHTIASVLLVPIAMEVGQALEGDRANLLIFITGLICSTGMGMPVSGFPNQQAATQTDEMGQLYLTNIDFLKVGVPASIIAALVVATLGFLLMNLLHLDAAAFRRTDLPTVLCYLS</sequence>
<evidence type="ECO:0000313" key="1">
    <source>
        <dbReference type="EMBL" id="KAI0029425.1"/>
    </source>
</evidence>
<organism evidence="1 2">
    <name type="scientific">Vararia minispora EC-137</name>
    <dbReference type="NCBI Taxonomy" id="1314806"/>
    <lineage>
        <taxon>Eukaryota</taxon>
        <taxon>Fungi</taxon>
        <taxon>Dikarya</taxon>
        <taxon>Basidiomycota</taxon>
        <taxon>Agaricomycotina</taxon>
        <taxon>Agaricomycetes</taxon>
        <taxon>Russulales</taxon>
        <taxon>Lachnocladiaceae</taxon>
        <taxon>Vararia</taxon>
    </lineage>
</organism>
<dbReference type="Proteomes" id="UP000814128">
    <property type="component" value="Unassembled WGS sequence"/>
</dbReference>
<name>A0ACB8QCX8_9AGAM</name>
<comment type="caution">
    <text evidence="1">The sequence shown here is derived from an EMBL/GenBank/DDBJ whole genome shotgun (WGS) entry which is preliminary data.</text>
</comment>
<proteinExistence type="predicted"/>
<reference evidence="1" key="2">
    <citation type="journal article" date="2022" name="New Phytol.">
        <title>Evolutionary transition to the ectomycorrhizal habit in the genomes of a hyperdiverse lineage of mushroom-forming fungi.</title>
        <authorList>
            <person name="Looney B."/>
            <person name="Miyauchi S."/>
            <person name="Morin E."/>
            <person name="Drula E."/>
            <person name="Courty P.E."/>
            <person name="Kohler A."/>
            <person name="Kuo A."/>
            <person name="LaButti K."/>
            <person name="Pangilinan J."/>
            <person name="Lipzen A."/>
            <person name="Riley R."/>
            <person name="Andreopoulos W."/>
            <person name="He G."/>
            <person name="Johnson J."/>
            <person name="Nolan M."/>
            <person name="Tritt A."/>
            <person name="Barry K.W."/>
            <person name="Grigoriev I.V."/>
            <person name="Nagy L.G."/>
            <person name="Hibbett D."/>
            <person name="Henrissat B."/>
            <person name="Matheny P.B."/>
            <person name="Labbe J."/>
            <person name="Martin F.M."/>
        </authorList>
    </citation>
    <scope>NUCLEOTIDE SEQUENCE</scope>
    <source>
        <strain evidence="1">EC-137</strain>
    </source>
</reference>
<accession>A0ACB8QCX8</accession>
<dbReference type="EMBL" id="MU273677">
    <property type="protein sequence ID" value="KAI0029425.1"/>
    <property type="molecule type" value="Genomic_DNA"/>
</dbReference>
<gene>
    <name evidence="1" type="ORF">K488DRAFT_72985</name>
</gene>
<evidence type="ECO:0000313" key="2">
    <source>
        <dbReference type="Proteomes" id="UP000814128"/>
    </source>
</evidence>
<keyword evidence="2" id="KW-1185">Reference proteome</keyword>
<reference evidence="1" key="1">
    <citation type="submission" date="2021-02" db="EMBL/GenBank/DDBJ databases">
        <authorList>
            <consortium name="DOE Joint Genome Institute"/>
            <person name="Ahrendt S."/>
            <person name="Looney B.P."/>
            <person name="Miyauchi S."/>
            <person name="Morin E."/>
            <person name="Drula E."/>
            <person name="Courty P.E."/>
            <person name="Chicoki N."/>
            <person name="Fauchery L."/>
            <person name="Kohler A."/>
            <person name="Kuo A."/>
            <person name="Labutti K."/>
            <person name="Pangilinan J."/>
            <person name="Lipzen A."/>
            <person name="Riley R."/>
            <person name="Andreopoulos W."/>
            <person name="He G."/>
            <person name="Johnson J."/>
            <person name="Barry K.W."/>
            <person name="Grigoriev I.V."/>
            <person name="Nagy L."/>
            <person name="Hibbett D."/>
            <person name="Henrissat B."/>
            <person name="Matheny P.B."/>
            <person name="Labbe J."/>
            <person name="Martin F."/>
        </authorList>
    </citation>
    <scope>NUCLEOTIDE SEQUENCE</scope>
    <source>
        <strain evidence="1">EC-137</strain>
    </source>
</reference>
<protein>
    <submittedName>
        <fullName evidence="1">SPX domain-containing protein</fullName>
    </submittedName>
</protein>